<sequence length="75" mass="8504">MEEENESNQESNNEKSISEIDSPTGEEDKENEVEEAKSQSIDIKKWMLIDNSPPTSDREENVDADQDPLEGPSHQ</sequence>
<evidence type="ECO:0000256" key="1">
    <source>
        <dbReference type="SAM" id="MobiDB-lite"/>
    </source>
</evidence>
<comment type="caution">
    <text evidence="2">The sequence shown here is derived from an EMBL/GenBank/DDBJ whole genome shotgun (WGS) entry which is preliminary data.</text>
</comment>
<evidence type="ECO:0000313" key="3">
    <source>
        <dbReference type="Proteomes" id="UP000494106"/>
    </source>
</evidence>
<evidence type="ECO:0000313" key="2">
    <source>
        <dbReference type="EMBL" id="CAB3222662.1"/>
    </source>
</evidence>
<reference evidence="2 3" key="1">
    <citation type="submission" date="2020-04" db="EMBL/GenBank/DDBJ databases">
        <authorList>
            <person name="Wallbank WR R."/>
            <person name="Pardo Diaz C."/>
            <person name="Kozak K."/>
            <person name="Martin S."/>
            <person name="Jiggins C."/>
            <person name="Moest M."/>
            <person name="Warren A I."/>
            <person name="Byers J.R.P. K."/>
            <person name="Montejo-Kovacevich G."/>
            <person name="Yen C E."/>
        </authorList>
    </citation>
    <scope>NUCLEOTIDE SEQUENCE [LARGE SCALE GENOMIC DNA]</scope>
</reference>
<protein>
    <submittedName>
        <fullName evidence="2">Uncharacterized protein</fullName>
    </submittedName>
</protein>
<feature type="compositionally biased region" description="Acidic residues" evidence="1">
    <location>
        <begin position="24"/>
        <end position="33"/>
    </location>
</feature>
<proteinExistence type="predicted"/>
<dbReference type="OrthoDB" id="6375801at2759"/>
<gene>
    <name evidence="2" type="ORF">APLA_LOCUS1215</name>
</gene>
<accession>A0A8S0YSK2</accession>
<dbReference type="EMBL" id="CADEBC010000088">
    <property type="protein sequence ID" value="CAB3222662.1"/>
    <property type="molecule type" value="Genomic_DNA"/>
</dbReference>
<organism evidence="2 3">
    <name type="scientific">Arctia plantaginis</name>
    <name type="common">Wood tiger moth</name>
    <name type="synonym">Phalaena plantaginis</name>
    <dbReference type="NCBI Taxonomy" id="874455"/>
    <lineage>
        <taxon>Eukaryota</taxon>
        <taxon>Metazoa</taxon>
        <taxon>Ecdysozoa</taxon>
        <taxon>Arthropoda</taxon>
        <taxon>Hexapoda</taxon>
        <taxon>Insecta</taxon>
        <taxon>Pterygota</taxon>
        <taxon>Neoptera</taxon>
        <taxon>Endopterygota</taxon>
        <taxon>Lepidoptera</taxon>
        <taxon>Glossata</taxon>
        <taxon>Ditrysia</taxon>
        <taxon>Noctuoidea</taxon>
        <taxon>Erebidae</taxon>
        <taxon>Arctiinae</taxon>
        <taxon>Arctia</taxon>
    </lineage>
</organism>
<dbReference type="AlphaFoldDB" id="A0A8S0YSK2"/>
<feature type="region of interest" description="Disordered" evidence="1">
    <location>
        <begin position="1"/>
        <end position="75"/>
    </location>
</feature>
<keyword evidence="3" id="KW-1185">Reference proteome</keyword>
<feature type="compositionally biased region" description="Basic and acidic residues" evidence="1">
    <location>
        <begin position="34"/>
        <end position="47"/>
    </location>
</feature>
<name>A0A8S0YSK2_ARCPL</name>
<dbReference type="Proteomes" id="UP000494106">
    <property type="component" value="Unassembled WGS sequence"/>
</dbReference>